<evidence type="ECO:0000256" key="1">
    <source>
        <dbReference type="SAM" id="Coils"/>
    </source>
</evidence>
<sequence length="140" mass="16240">MDPELNEELLKLYAQSITSEALNDVAKFLENHSAQDRALIKERLLQKVLEEEQQVENKRKMVEALEKQNEELKKVADENVERLQALQNLRERHNELQINSLQENSSVQMSQKQVDDLCRMKHEIAALSETVCDQDEPTGL</sequence>
<organism evidence="2 3">
    <name type="scientific">Caenorhabditis japonica</name>
    <dbReference type="NCBI Taxonomy" id="281687"/>
    <lineage>
        <taxon>Eukaryota</taxon>
        <taxon>Metazoa</taxon>
        <taxon>Ecdysozoa</taxon>
        <taxon>Nematoda</taxon>
        <taxon>Chromadorea</taxon>
        <taxon>Rhabditida</taxon>
        <taxon>Rhabditina</taxon>
        <taxon>Rhabditomorpha</taxon>
        <taxon>Rhabditoidea</taxon>
        <taxon>Rhabditidae</taxon>
        <taxon>Peloderinae</taxon>
        <taxon>Caenorhabditis</taxon>
    </lineage>
</organism>
<keyword evidence="3" id="KW-1185">Reference proteome</keyword>
<dbReference type="Proteomes" id="UP000005237">
    <property type="component" value="Unassembled WGS sequence"/>
</dbReference>
<dbReference type="AlphaFoldDB" id="A0A8R1IRE1"/>
<reference evidence="2" key="2">
    <citation type="submission" date="2022-06" db="UniProtKB">
        <authorList>
            <consortium name="EnsemblMetazoa"/>
        </authorList>
    </citation>
    <scope>IDENTIFICATION</scope>
    <source>
        <strain evidence="2">DF5081</strain>
    </source>
</reference>
<evidence type="ECO:0000313" key="2">
    <source>
        <dbReference type="EnsemblMetazoa" id="CJA35436.1"/>
    </source>
</evidence>
<dbReference type="Pfam" id="PF20883">
    <property type="entry name" value="Kbp-5"/>
    <property type="match status" value="1"/>
</dbReference>
<accession>A0A8R1IRE1</accession>
<name>A0A8R1IRE1_CAEJA</name>
<dbReference type="EnsemblMetazoa" id="CJA35436.1">
    <property type="protein sequence ID" value="CJA35436.1"/>
    <property type="gene ID" value="WBGene00211283"/>
</dbReference>
<keyword evidence="1" id="KW-0175">Coiled coil</keyword>
<proteinExistence type="predicted"/>
<dbReference type="InterPro" id="IPR048609">
    <property type="entry name" value="Kbp-5"/>
</dbReference>
<reference evidence="3" key="1">
    <citation type="submission" date="2010-08" db="EMBL/GenBank/DDBJ databases">
        <authorList>
            <consortium name="Caenorhabditis japonica Sequencing Consortium"/>
            <person name="Wilson R.K."/>
        </authorList>
    </citation>
    <scope>NUCLEOTIDE SEQUENCE [LARGE SCALE GENOMIC DNA]</scope>
    <source>
        <strain evidence="3">DF5081</strain>
    </source>
</reference>
<evidence type="ECO:0000313" key="3">
    <source>
        <dbReference type="Proteomes" id="UP000005237"/>
    </source>
</evidence>
<protein>
    <submittedName>
        <fullName evidence="2">Uncharacterized protein</fullName>
    </submittedName>
</protein>
<feature type="coiled-coil region" evidence="1">
    <location>
        <begin position="41"/>
        <end position="96"/>
    </location>
</feature>